<evidence type="ECO:0000313" key="2">
    <source>
        <dbReference type="WBParaSite" id="RSKR_0000366300.1"/>
    </source>
</evidence>
<organism evidence="1 2">
    <name type="scientific">Rhabditophanes sp. KR3021</name>
    <dbReference type="NCBI Taxonomy" id="114890"/>
    <lineage>
        <taxon>Eukaryota</taxon>
        <taxon>Metazoa</taxon>
        <taxon>Ecdysozoa</taxon>
        <taxon>Nematoda</taxon>
        <taxon>Chromadorea</taxon>
        <taxon>Rhabditida</taxon>
        <taxon>Tylenchina</taxon>
        <taxon>Panagrolaimomorpha</taxon>
        <taxon>Strongyloidoidea</taxon>
        <taxon>Alloionematidae</taxon>
        <taxon>Rhabditophanes</taxon>
    </lineage>
</organism>
<dbReference type="Proteomes" id="UP000095286">
    <property type="component" value="Unplaced"/>
</dbReference>
<name>A0AC35TRB3_9BILA</name>
<protein>
    <submittedName>
        <fullName evidence="2">SH2 domain-containing protein</fullName>
    </submittedName>
</protein>
<dbReference type="WBParaSite" id="RSKR_0000366300.1">
    <property type="protein sequence ID" value="RSKR_0000366300.1"/>
    <property type="gene ID" value="RSKR_0000366300"/>
</dbReference>
<sequence length="398" mass="45384">MADAGAVFEDFMTKFRSTHSNRKGLLLSHLIKDVKKDWNCNIQHLGSLFQVKGGDFTIVHTLIREDPDIILQSDNNRDYYVSIRRSGAQLELCRMIDSSKSKKSKKKSNSRPFQYNVSGERAALNLNPRPSQSYHDSGKQPFVARPSFNNTYNVEIQPAKISFGSENGSKSSKTTSVRPIKPENSYYKPLICTPHYAKTAIPQPGNLDSEKNICDINFRRADTLKSIESRSICNPIAAKDVQIDSEFNSLKNKSNSETQLTNQRFVKCVFDDIVNNYVKLDIENEKRVANLNMVEPFKGKTLKYNFYKEDKEKARPFQDYNKKVYTMGGGVKPADVKTHSVAASIQSEQSLPSVKFNPFIKRMAYEDKIQKAPFDVRNIFDDLTDNDNFLNSSWAYTE</sequence>
<accession>A0AC35TRB3</accession>
<proteinExistence type="predicted"/>
<evidence type="ECO:0000313" key="1">
    <source>
        <dbReference type="Proteomes" id="UP000095286"/>
    </source>
</evidence>
<reference evidence="2" key="1">
    <citation type="submission" date="2016-11" db="UniProtKB">
        <authorList>
            <consortium name="WormBaseParasite"/>
        </authorList>
    </citation>
    <scope>IDENTIFICATION</scope>
    <source>
        <strain evidence="2">KR3021</strain>
    </source>
</reference>